<dbReference type="KEGG" id="dvi:6628829"/>
<sequence>MADRLSNKHLLNNPMHMRERMDWLDRLFPLPPAPPDQCRDEYLRELLQPRESHTHGSGRFVESSSDDSILPRRIRFGTDIKSTEARIVDEFVRTRSVIIPNRQTMLPRRTIMQDDKFNPSVLNKMLRDRYGSIAKAIGCVAVLFQMTELKNQMAVVREMWRHKTNADNSLKMFSWSIKDYFMRLKMRDTVYLDTIELELKSQMDCFKFRMDLKEIIRLVDAVYDDFKAKRDMCNRSMLLIKDAQGDIMELLSNSLREAEAQHNQLTKDMQENPRLANPGRQAKIYYMDFMVPIETRYKINWAQAIMEQSIFYDDLCEKEILDQVEYFKADNLAEVLYLYKNINMAYVLENNNYKLRISETEQAYEESMELVENEITITRNNLNKVKEDLAFCMEQVPMFHRKIAEVKAILASQEEHKQDLDRISTRVSKKKSLDNKKKEK</sequence>
<dbReference type="OrthoDB" id="7835607at2759"/>
<evidence type="ECO:0000313" key="2">
    <source>
        <dbReference type="EMBL" id="EDW64225.2"/>
    </source>
</evidence>
<dbReference type="Proteomes" id="UP000008792">
    <property type="component" value="Unassembled WGS sequence"/>
</dbReference>
<organism evidence="2 3">
    <name type="scientific">Drosophila virilis</name>
    <name type="common">Fruit fly</name>
    <dbReference type="NCBI Taxonomy" id="7244"/>
    <lineage>
        <taxon>Eukaryota</taxon>
        <taxon>Metazoa</taxon>
        <taxon>Ecdysozoa</taxon>
        <taxon>Arthropoda</taxon>
        <taxon>Hexapoda</taxon>
        <taxon>Insecta</taxon>
        <taxon>Pterygota</taxon>
        <taxon>Neoptera</taxon>
        <taxon>Endopterygota</taxon>
        <taxon>Diptera</taxon>
        <taxon>Brachycera</taxon>
        <taxon>Muscomorpha</taxon>
        <taxon>Ephydroidea</taxon>
        <taxon>Drosophilidae</taxon>
        <taxon>Drosophila</taxon>
    </lineage>
</organism>
<evidence type="ECO:0000256" key="1">
    <source>
        <dbReference type="SAM" id="MobiDB-lite"/>
    </source>
</evidence>
<accession>B4LUN9</accession>
<evidence type="ECO:0000313" key="3">
    <source>
        <dbReference type="Proteomes" id="UP000008792"/>
    </source>
</evidence>
<dbReference type="SMR" id="B4LUN9"/>
<dbReference type="InParanoid" id="B4LUN9"/>
<protein>
    <submittedName>
        <fullName evidence="2">Uncharacterized protein, isoform A</fullName>
    </submittedName>
</protein>
<dbReference type="AlphaFoldDB" id="B4LUN9"/>
<proteinExistence type="predicted"/>
<reference evidence="2 3" key="1">
    <citation type="journal article" date="2007" name="Nature">
        <title>Evolution of genes and genomes on the Drosophila phylogeny.</title>
        <authorList>
            <consortium name="Drosophila 12 Genomes Consortium"/>
            <person name="Clark A.G."/>
            <person name="Eisen M.B."/>
            <person name="Smith D.R."/>
            <person name="Bergman C.M."/>
            <person name="Oliver B."/>
            <person name="Markow T.A."/>
            <person name="Kaufman T.C."/>
            <person name="Kellis M."/>
            <person name="Gelbart W."/>
            <person name="Iyer V.N."/>
            <person name="Pollard D.A."/>
            <person name="Sackton T.B."/>
            <person name="Larracuente A.M."/>
            <person name="Singh N.D."/>
            <person name="Abad J.P."/>
            <person name="Abt D.N."/>
            <person name="Adryan B."/>
            <person name="Aguade M."/>
            <person name="Akashi H."/>
            <person name="Anderson W.W."/>
            <person name="Aquadro C.F."/>
            <person name="Ardell D.H."/>
            <person name="Arguello R."/>
            <person name="Artieri C.G."/>
            <person name="Barbash D.A."/>
            <person name="Barker D."/>
            <person name="Barsanti P."/>
            <person name="Batterham P."/>
            <person name="Batzoglou S."/>
            <person name="Begun D."/>
            <person name="Bhutkar A."/>
            <person name="Blanco E."/>
            <person name="Bosak S.A."/>
            <person name="Bradley R.K."/>
            <person name="Brand A.D."/>
            <person name="Brent M.R."/>
            <person name="Brooks A.N."/>
            <person name="Brown R.H."/>
            <person name="Butlin R.K."/>
            <person name="Caggese C."/>
            <person name="Calvi B.R."/>
            <person name="Bernardo de Carvalho A."/>
            <person name="Caspi A."/>
            <person name="Castrezana S."/>
            <person name="Celniker S.E."/>
            <person name="Chang J.L."/>
            <person name="Chapple C."/>
            <person name="Chatterji S."/>
            <person name="Chinwalla A."/>
            <person name="Civetta A."/>
            <person name="Clifton S.W."/>
            <person name="Comeron J.M."/>
            <person name="Costello J.C."/>
            <person name="Coyne J.A."/>
            <person name="Daub J."/>
            <person name="David R.G."/>
            <person name="Delcher A.L."/>
            <person name="Delehaunty K."/>
            <person name="Do C.B."/>
            <person name="Ebling H."/>
            <person name="Edwards K."/>
            <person name="Eickbush T."/>
            <person name="Evans J.D."/>
            <person name="Filipski A."/>
            <person name="Findeiss S."/>
            <person name="Freyhult E."/>
            <person name="Fulton L."/>
            <person name="Fulton R."/>
            <person name="Garcia A.C."/>
            <person name="Gardiner A."/>
            <person name="Garfield D.A."/>
            <person name="Garvin B.E."/>
            <person name="Gibson G."/>
            <person name="Gilbert D."/>
            <person name="Gnerre S."/>
            <person name="Godfrey J."/>
            <person name="Good R."/>
            <person name="Gotea V."/>
            <person name="Gravely B."/>
            <person name="Greenberg A.J."/>
            <person name="Griffiths-Jones S."/>
            <person name="Gross S."/>
            <person name="Guigo R."/>
            <person name="Gustafson E.A."/>
            <person name="Haerty W."/>
            <person name="Hahn M.W."/>
            <person name="Halligan D.L."/>
            <person name="Halpern A.L."/>
            <person name="Halter G.M."/>
            <person name="Han M.V."/>
            <person name="Heger A."/>
            <person name="Hillier L."/>
            <person name="Hinrichs A.S."/>
            <person name="Holmes I."/>
            <person name="Hoskins R.A."/>
            <person name="Hubisz M.J."/>
            <person name="Hultmark D."/>
            <person name="Huntley M.A."/>
            <person name="Jaffe D.B."/>
            <person name="Jagadeeshan S."/>
            <person name="Jeck W.R."/>
            <person name="Johnson J."/>
            <person name="Jones C.D."/>
            <person name="Jordan W.C."/>
            <person name="Karpen G.H."/>
            <person name="Kataoka E."/>
            <person name="Keightley P.D."/>
            <person name="Kheradpour P."/>
            <person name="Kirkness E.F."/>
            <person name="Koerich L.B."/>
            <person name="Kristiansen K."/>
            <person name="Kudrna D."/>
            <person name="Kulathinal R.J."/>
            <person name="Kumar S."/>
            <person name="Kwok R."/>
            <person name="Lander E."/>
            <person name="Langley C.H."/>
            <person name="Lapoint R."/>
            <person name="Lazzaro B.P."/>
            <person name="Lee S.J."/>
            <person name="Levesque L."/>
            <person name="Li R."/>
            <person name="Lin C.F."/>
            <person name="Lin M.F."/>
            <person name="Lindblad-Toh K."/>
            <person name="Llopart A."/>
            <person name="Long M."/>
            <person name="Low L."/>
            <person name="Lozovsky E."/>
            <person name="Lu J."/>
            <person name="Luo M."/>
            <person name="Machado C.A."/>
            <person name="Makalowski W."/>
            <person name="Marzo M."/>
            <person name="Matsuda M."/>
            <person name="Matzkin L."/>
            <person name="McAllister B."/>
            <person name="McBride C.S."/>
            <person name="McKernan B."/>
            <person name="McKernan K."/>
            <person name="Mendez-Lago M."/>
            <person name="Minx P."/>
            <person name="Mollenhauer M.U."/>
            <person name="Montooth K."/>
            <person name="Mount S.M."/>
            <person name="Mu X."/>
            <person name="Myers E."/>
            <person name="Negre B."/>
            <person name="Newfeld S."/>
            <person name="Nielsen R."/>
            <person name="Noor M.A."/>
            <person name="O'Grady P."/>
            <person name="Pachter L."/>
            <person name="Papaceit M."/>
            <person name="Parisi M.J."/>
            <person name="Parisi M."/>
            <person name="Parts L."/>
            <person name="Pedersen J.S."/>
            <person name="Pesole G."/>
            <person name="Phillippy A.M."/>
            <person name="Ponting C.P."/>
            <person name="Pop M."/>
            <person name="Porcelli D."/>
            <person name="Powell J.R."/>
            <person name="Prohaska S."/>
            <person name="Pruitt K."/>
            <person name="Puig M."/>
            <person name="Quesneville H."/>
            <person name="Ram K.R."/>
            <person name="Rand D."/>
            <person name="Rasmussen M.D."/>
            <person name="Reed L.K."/>
            <person name="Reenan R."/>
            <person name="Reily A."/>
            <person name="Remington K.A."/>
            <person name="Rieger T.T."/>
            <person name="Ritchie M.G."/>
            <person name="Robin C."/>
            <person name="Rogers Y.H."/>
            <person name="Rohde C."/>
            <person name="Rozas J."/>
            <person name="Rubenfield M.J."/>
            <person name="Ruiz A."/>
            <person name="Russo S."/>
            <person name="Salzberg S.L."/>
            <person name="Sanchez-Gracia A."/>
            <person name="Saranga D.J."/>
            <person name="Sato H."/>
            <person name="Schaeffer S.W."/>
            <person name="Schatz M.C."/>
            <person name="Schlenke T."/>
            <person name="Schwartz R."/>
            <person name="Segarra C."/>
            <person name="Singh R.S."/>
            <person name="Sirot L."/>
            <person name="Sirota M."/>
            <person name="Sisneros N.B."/>
            <person name="Smith C.D."/>
            <person name="Smith T.F."/>
            <person name="Spieth J."/>
            <person name="Stage D.E."/>
            <person name="Stark A."/>
            <person name="Stephan W."/>
            <person name="Strausberg R.L."/>
            <person name="Strempel S."/>
            <person name="Sturgill D."/>
            <person name="Sutton G."/>
            <person name="Sutton G.G."/>
            <person name="Tao W."/>
            <person name="Teichmann S."/>
            <person name="Tobari Y.N."/>
            <person name="Tomimura Y."/>
            <person name="Tsolas J.M."/>
            <person name="Valente V.L."/>
            <person name="Venter E."/>
            <person name="Venter J.C."/>
            <person name="Vicario S."/>
            <person name="Vieira F.G."/>
            <person name="Vilella A.J."/>
            <person name="Villasante A."/>
            <person name="Walenz B."/>
            <person name="Wang J."/>
            <person name="Wasserman M."/>
            <person name="Watts T."/>
            <person name="Wilson D."/>
            <person name="Wilson R.K."/>
            <person name="Wing R.A."/>
            <person name="Wolfner M.F."/>
            <person name="Wong A."/>
            <person name="Wong G.K."/>
            <person name="Wu C.I."/>
            <person name="Wu G."/>
            <person name="Yamamoto D."/>
            <person name="Yang H.P."/>
            <person name="Yang S.P."/>
            <person name="Yorke J.A."/>
            <person name="Yoshida K."/>
            <person name="Zdobnov E."/>
            <person name="Zhang P."/>
            <person name="Zhang Y."/>
            <person name="Zimin A.V."/>
            <person name="Baldwin J."/>
            <person name="Abdouelleil A."/>
            <person name="Abdulkadir J."/>
            <person name="Abebe A."/>
            <person name="Abera B."/>
            <person name="Abreu J."/>
            <person name="Acer S.C."/>
            <person name="Aftuck L."/>
            <person name="Alexander A."/>
            <person name="An P."/>
            <person name="Anderson E."/>
            <person name="Anderson S."/>
            <person name="Arachi H."/>
            <person name="Azer M."/>
            <person name="Bachantsang P."/>
            <person name="Barry A."/>
            <person name="Bayul T."/>
            <person name="Berlin A."/>
            <person name="Bessette D."/>
            <person name="Bloom T."/>
            <person name="Blye J."/>
            <person name="Boguslavskiy L."/>
            <person name="Bonnet C."/>
            <person name="Boukhgalter B."/>
            <person name="Bourzgui I."/>
            <person name="Brown A."/>
            <person name="Cahill P."/>
            <person name="Channer S."/>
            <person name="Cheshatsang Y."/>
            <person name="Chuda L."/>
            <person name="Citroen M."/>
            <person name="Collymore A."/>
            <person name="Cooke P."/>
            <person name="Costello M."/>
            <person name="D'Aco K."/>
            <person name="Daza R."/>
            <person name="De Haan G."/>
            <person name="DeGray S."/>
            <person name="DeMaso C."/>
            <person name="Dhargay N."/>
            <person name="Dooley K."/>
            <person name="Dooley E."/>
            <person name="Doricent M."/>
            <person name="Dorje P."/>
            <person name="Dorjee K."/>
            <person name="Dupes A."/>
            <person name="Elong R."/>
            <person name="Falk J."/>
            <person name="Farina A."/>
            <person name="Faro S."/>
            <person name="Ferguson D."/>
            <person name="Fisher S."/>
            <person name="Foley C.D."/>
            <person name="Franke A."/>
            <person name="Friedrich D."/>
            <person name="Gadbois L."/>
            <person name="Gearin G."/>
            <person name="Gearin C.R."/>
            <person name="Giannoukos G."/>
            <person name="Goode T."/>
            <person name="Graham J."/>
            <person name="Grandbois E."/>
            <person name="Grewal S."/>
            <person name="Gyaltsen K."/>
            <person name="Hafez N."/>
            <person name="Hagos B."/>
            <person name="Hall J."/>
            <person name="Henson C."/>
            <person name="Hollinger A."/>
            <person name="Honan T."/>
            <person name="Huard M.D."/>
            <person name="Hughes L."/>
            <person name="Hurhula B."/>
            <person name="Husby M.E."/>
            <person name="Kamat A."/>
            <person name="Kanga B."/>
            <person name="Kashin S."/>
            <person name="Khazanovich D."/>
            <person name="Kisner P."/>
            <person name="Lance K."/>
            <person name="Lara M."/>
            <person name="Lee W."/>
            <person name="Lennon N."/>
            <person name="Letendre F."/>
            <person name="LeVine R."/>
            <person name="Lipovsky A."/>
            <person name="Liu X."/>
            <person name="Liu J."/>
            <person name="Liu S."/>
            <person name="Lokyitsang T."/>
            <person name="Lokyitsang Y."/>
            <person name="Lubonja R."/>
            <person name="Lui A."/>
            <person name="MacDonald P."/>
            <person name="Magnisalis V."/>
            <person name="Maru K."/>
            <person name="Matthews C."/>
            <person name="McCusker W."/>
            <person name="McDonough S."/>
            <person name="Mehta T."/>
            <person name="Meldrim J."/>
            <person name="Meneus L."/>
            <person name="Mihai O."/>
            <person name="Mihalev A."/>
            <person name="Mihova T."/>
            <person name="Mittelman R."/>
            <person name="Mlenga V."/>
            <person name="Montmayeur A."/>
            <person name="Mulrain L."/>
            <person name="Navidi A."/>
            <person name="Naylor J."/>
            <person name="Negash T."/>
            <person name="Nguyen T."/>
            <person name="Nguyen N."/>
            <person name="Nicol R."/>
            <person name="Norbu C."/>
            <person name="Norbu N."/>
            <person name="Novod N."/>
            <person name="O'Neill B."/>
            <person name="Osman S."/>
            <person name="Markiewicz E."/>
            <person name="Oyono O.L."/>
            <person name="Patti C."/>
            <person name="Phunkhang P."/>
            <person name="Pierre F."/>
            <person name="Priest M."/>
            <person name="Raghuraman S."/>
            <person name="Rege F."/>
            <person name="Reyes R."/>
            <person name="Rise C."/>
            <person name="Rogov P."/>
            <person name="Ross K."/>
            <person name="Ryan E."/>
            <person name="Settipalli S."/>
            <person name="Shea T."/>
            <person name="Sherpa N."/>
            <person name="Shi L."/>
            <person name="Shih D."/>
            <person name="Sparrow T."/>
            <person name="Spaulding J."/>
            <person name="Stalker J."/>
            <person name="Stange-Thomann N."/>
            <person name="Stavropoulos S."/>
            <person name="Stone C."/>
            <person name="Strader C."/>
            <person name="Tesfaye S."/>
            <person name="Thomson T."/>
            <person name="Thoulutsang Y."/>
            <person name="Thoulutsang D."/>
            <person name="Topham K."/>
            <person name="Topping I."/>
            <person name="Tsamla T."/>
            <person name="Vassiliev H."/>
            <person name="Vo A."/>
            <person name="Wangchuk T."/>
            <person name="Wangdi T."/>
            <person name="Weiand M."/>
            <person name="Wilkinson J."/>
            <person name="Wilson A."/>
            <person name="Yadav S."/>
            <person name="Young G."/>
            <person name="Yu Q."/>
            <person name="Zembek L."/>
            <person name="Zhong D."/>
            <person name="Zimmer A."/>
            <person name="Zwirko Z."/>
            <person name="Jaffe D.B."/>
            <person name="Alvarez P."/>
            <person name="Brockman W."/>
            <person name="Butler J."/>
            <person name="Chin C."/>
            <person name="Gnerre S."/>
            <person name="Grabherr M."/>
            <person name="Kleber M."/>
            <person name="Mauceli E."/>
            <person name="MacCallum I."/>
        </authorList>
    </citation>
    <scope>NUCLEOTIDE SEQUENCE [LARGE SCALE GENOMIC DNA]</scope>
    <source>
        <strain evidence="3">Tucson 15010-1051.87</strain>
    </source>
</reference>
<feature type="compositionally biased region" description="Basic and acidic residues" evidence="1">
    <location>
        <begin position="415"/>
        <end position="424"/>
    </location>
</feature>
<keyword evidence="3" id="KW-1185">Reference proteome</keyword>
<feature type="region of interest" description="Disordered" evidence="1">
    <location>
        <begin position="415"/>
        <end position="440"/>
    </location>
</feature>
<dbReference type="HOGENOM" id="CLU_038629_0_0_1"/>
<feature type="compositionally biased region" description="Basic and acidic residues" evidence="1">
    <location>
        <begin position="431"/>
        <end position="440"/>
    </location>
</feature>
<dbReference type="eggNOG" id="ENOG502TCKY">
    <property type="taxonomic scope" value="Eukaryota"/>
</dbReference>
<name>B4LUN9_DROVI</name>
<gene>
    <name evidence="2" type="primary">Dvir\GJ17346</name>
    <name evidence="2" type="ORF">Dvir_GJ17346</name>
</gene>
<dbReference type="EMBL" id="CH940649">
    <property type="protein sequence ID" value="EDW64225.2"/>
    <property type="molecule type" value="Genomic_DNA"/>
</dbReference>